<feature type="transmembrane region" description="Helical" evidence="1">
    <location>
        <begin position="85"/>
        <end position="108"/>
    </location>
</feature>
<evidence type="ECO:0000313" key="2">
    <source>
        <dbReference type="EMBL" id="OJZ87500.1"/>
    </source>
</evidence>
<evidence type="ECO:0000313" key="3">
    <source>
        <dbReference type="Proteomes" id="UP000184063"/>
    </source>
</evidence>
<keyword evidence="1" id="KW-0472">Membrane</keyword>
<protein>
    <submittedName>
        <fullName evidence="2">Uncharacterized protein</fullName>
    </submittedName>
</protein>
<name>A0A1M3TL28_ASPLC</name>
<dbReference type="VEuPathDB" id="FungiDB:ASPFODRAFT_574547"/>
<gene>
    <name evidence="2" type="ORF">ASPFODRAFT_574547</name>
</gene>
<dbReference type="EMBL" id="KV878240">
    <property type="protein sequence ID" value="OJZ87500.1"/>
    <property type="molecule type" value="Genomic_DNA"/>
</dbReference>
<accession>A0A1M3TL28</accession>
<keyword evidence="1" id="KW-0812">Transmembrane</keyword>
<reference evidence="3" key="1">
    <citation type="journal article" date="2017" name="Genome Biol.">
        <title>Comparative genomics reveals high biological diversity and specific adaptations in the industrially and medically important fungal genus Aspergillus.</title>
        <authorList>
            <person name="de Vries R.P."/>
            <person name="Riley R."/>
            <person name="Wiebenga A."/>
            <person name="Aguilar-Osorio G."/>
            <person name="Amillis S."/>
            <person name="Uchima C.A."/>
            <person name="Anderluh G."/>
            <person name="Asadollahi M."/>
            <person name="Askin M."/>
            <person name="Barry K."/>
            <person name="Battaglia E."/>
            <person name="Bayram O."/>
            <person name="Benocci T."/>
            <person name="Braus-Stromeyer S.A."/>
            <person name="Caldana C."/>
            <person name="Canovas D."/>
            <person name="Cerqueira G.C."/>
            <person name="Chen F."/>
            <person name="Chen W."/>
            <person name="Choi C."/>
            <person name="Clum A."/>
            <person name="Dos Santos R.A."/>
            <person name="Damasio A.R."/>
            <person name="Diallinas G."/>
            <person name="Emri T."/>
            <person name="Fekete E."/>
            <person name="Flipphi M."/>
            <person name="Freyberg S."/>
            <person name="Gallo A."/>
            <person name="Gournas C."/>
            <person name="Habgood R."/>
            <person name="Hainaut M."/>
            <person name="Harispe M.L."/>
            <person name="Henrissat B."/>
            <person name="Hilden K.S."/>
            <person name="Hope R."/>
            <person name="Hossain A."/>
            <person name="Karabika E."/>
            <person name="Karaffa L."/>
            <person name="Karanyi Z."/>
            <person name="Krasevec N."/>
            <person name="Kuo A."/>
            <person name="Kusch H."/>
            <person name="LaButti K."/>
            <person name="Lagendijk E.L."/>
            <person name="Lapidus A."/>
            <person name="Levasseur A."/>
            <person name="Lindquist E."/>
            <person name="Lipzen A."/>
            <person name="Logrieco A.F."/>
            <person name="MacCabe A."/>
            <person name="Maekelae M.R."/>
            <person name="Malavazi I."/>
            <person name="Melin P."/>
            <person name="Meyer V."/>
            <person name="Mielnichuk N."/>
            <person name="Miskei M."/>
            <person name="Molnar A.P."/>
            <person name="Mule G."/>
            <person name="Ngan C.Y."/>
            <person name="Orejas M."/>
            <person name="Orosz E."/>
            <person name="Ouedraogo J.P."/>
            <person name="Overkamp K.M."/>
            <person name="Park H.-S."/>
            <person name="Perrone G."/>
            <person name="Piumi F."/>
            <person name="Punt P.J."/>
            <person name="Ram A.F."/>
            <person name="Ramon A."/>
            <person name="Rauscher S."/>
            <person name="Record E."/>
            <person name="Riano-Pachon D.M."/>
            <person name="Robert V."/>
            <person name="Roehrig J."/>
            <person name="Ruller R."/>
            <person name="Salamov A."/>
            <person name="Salih N.S."/>
            <person name="Samson R.A."/>
            <person name="Sandor E."/>
            <person name="Sanguinetti M."/>
            <person name="Schuetze T."/>
            <person name="Sepcic K."/>
            <person name="Shelest E."/>
            <person name="Sherlock G."/>
            <person name="Sophianopoulou V."/>
            <person name="Squina F.M."/>
            <person name="Sun H."/>
            <person name="Susca A."/>
            <person name="Todd R.B."/>
            <person name="Tsang A."/>
            <person name="Unkles S.E."/>
            <person name="van de Wiele N."/>
            <person name="van Rossen-Uffink D."/>
            <person name="Oliveira J.V."/>
            <person name="Vesth T.C."/>
            <person name="Visser J."/>
            <person name="Yu J.-H."/>
            <person name="Zhou M."/>
            <person name="Andersen M.R."/>
            <person name="Archer D.B."/>
            <person name="Baker S.E."/>
            <person name="Benoit I."/>
            <person name="Brakhage A.A."/>
            <person name="Braus G.H."/>
            <person name="Fischer R."/>
            <person name="Frisvad J.C."/>
            <person name="Goldman G.H."/>
            <person name="Houbraken J."/>
            <person name="Oakley B."/>
            <person name="Pocsi I."/>
            <person name="Scazzocchio C."/>
            <person name="Seiboth B."/>
            <person name="vanKuyk P.A."/>
            <person name="Wortman J."/>
            <person name="Dyer P.S."/>
            <person name="Grigoriev I.V."/>
        </authorList>
    </citation>
    <scope>NUCLEOTIDE SEQUENCE [LARGE SCALE GENOMIC DNA]</scope>
    <source>
        <strain evidence="3">CBS 106.47</strain>
    </source>
</reference>
<evidence type="ECO:0000256" key="1">
    <source>
        <dbReference type="SAM" id="Phobius"/>
    </source>
</evidence>
<keyword evidence="1" id="KW-1133">Transmembrane helix</keyword>
<organism evidence="2 3">
    <name type="scientific">Aspergillus luchuensis (strain CBS 106.47)</name>
    <dbReference type="NCBI Taxonomy" id="1137211"/>
    <lineage>
        <taxon>Eukaryota</taxon>
        <taxon>Fungi</taxon>
        <taxon>Dikarya</taxon>
        <taxon>Ascomycota</taxon>
        <taxon>Pezizomycotina</taxon>
        <taxon>Eurotiomycetes</taxon>
        <taxon>Eurotiomycetidae</taxon>
        <taxon>Eurotiales</taxon>
        <taxon>Aspergillaceae</taxon>
        <taxon>Aspergillus</taxon>
        <taxon>Aspergillus subgen. Circumdati</taxon>
    </lineage>
</organism>
<sequence length="131" mass="15165">MDPSKERVLWVYFGHPVGIWERRLSALGNVDDSPFELIYHDCMMYVYRLLAFRFFIDCAGRMSDIRDELYSVPAYLCLGMDFDVAVPHLLCLLIRCLLPFFFFSVLAFRAGPVNDSITTLDFLGAGCRYRV</sequence>
<dbReference type="Proteomes" id="UP000184063">
    <property type="component" value="Unassembled WGS sequence"/>
</dbReference>
<dbReference type="AlphaFoldDB" id="A0A1M3TL28"/>
<proteinExistence type="predicted"/>